<accession>A0ABX0NJD8</accession>
<comment type="caution">
    <text evidence="1">The sequence shown here is derived from an EMBL/GenBank/DDBJ whole genome shotgun (WGS) entry which is preliminary data.</text>
</comment>
<protein>
    <submittedName>
        <fullName evidence="1">Uncharacterized protein</fullName>
    </submittedName>
</protein>
<organism evidence="1 2">
    <name type="scientific">Massilia frigida</name>
    <dbReference type="NCBI Taxonomy" id="2609281"/>
    <lineage>
        <taxon>Bacteria</taxon>
        <taxon>Pseudomonadati</taxon>
        <taxon>Pseudomonadota</taxon>
        <taxon>Betaproteobacteria</taxon>
        <taxon>Burkholderiales</taxon>
        <taxon>Oxalobacteraceae</taxon>
        <taxon>Telluria group</taxon>
        <taxon>Massilia</taxon>
    </lineage>
</organism>
<name>A0ABX0NJD8_9BURK</name>
<keyword evidence="2" id="KW-1185">Reference proteome</keyword>
<reference evidence="1 2" key="1">
    <citation type="submission" date="2019-10" db="EMBL/GenBank/DDBJ databases">
        <title>Taxonomy of Antarctic Massilia spp.: description of Massilia rubra sp. nov., Massilia aquatica sp. nov., Massilia mucilaginosa sp. nov., Massilia frigida sp. nov. isolated from streams, lakes and regoliths.</title>
        <authorList>
            <person name="Holochova P."/>
            <person name="Sedlacek I."/>
            <person name="Kralova S."/>
            <person name="Maslanova I."/>
            <person name="Busse H.-J."/>
            <person name="Stankova E."/>
            <person name="Vrbovska V."/>
            <person name="Kovarovic V."/>
            <person name="Bartak M."/>
            <person name="Svec P."/>
            <person name="Pantucek R."/>
        </authorList>
    </citation>
    <scope>NUCLEOTIDE SEQUENCE [LARGE SCALE GENOMIC DNA]</scope>
    <source>
        <strain evidence="1 2">CCM 8695</strain>
    </source>
</reference>
<sequence length="71" mass="7580">MIGNAGRNILRAVEDVINIDNITAAGPDIVVAGPAIPGFPAKFAVSQRNTGQQHMPIDQLPVSDHTRCLYL</sequence>
<dbReference type="Proteomes" id="UP000621455">
    <property type="component" value="Unassembled WGS sequence"/>
</dbReference>
<dbReference type="EMBL" id="WHJG01000023">
    <property type="protein sequence ID" value="NHZ81550.1"/>
    <property type="molecule type" value="Genomic_DNA"/>
</dbReference>
<evidence type="ECO:0000313" key="1">
    <source>
        <dbReference type="EMBL" id="NHZ81550.1"/>
    </source>
</evidence>
<gene>
    <name evidence="1" type="ORF">F2P44_20040</name>
</gene>
<proteinExistence type="predicted"/>
<dbReference type="RefSeq" id="WP_167088883.1">
    <property type="nucleotide sequence ID" value="NZ_WHJG01000023.1"/>
</dbReference>
<evidence type="ECO:0000313" key="2">
    <source>
        <dbReference type="Proteomes" id="UP000621455"/>
    </source>
</evidence>